<evidence type="ECO:0000313" key="4">
    <source>
        <dbReference type="EMBL" id="KAA0169663.1"/>
    </source>
</evidence>
<feature type="region of interest" description="Disordered" evidence="1">
    <location>
        <begin position="438"/>
        <end position="499"/>
    </location>
</feature>
<dbReference type="AlphaFoldDB" id="A0A5A8DW11"/>
<dbReference type="Proteomes" id="UP000324907">
    <property type="component" value="Unassembled WGS sequence"/>
</dbReference>
<gene>
    <name evidence="4" type="ORF">FNF28_01940</name>
    <name evidence="3" type="ORF">FNF31_06375</name>
</gene>
<organism evidence="4 5">
    <name type="scientific">Cafeteria roenbergensis</name>
    <name type="common">Marine flagellate</name>
    <dbReference type="NCBI Taxonomy" id="33653"/>
    <lineage>
        <taxon>Eukaryota</taxon>
        <taxon>Sar</taxon>
        <taxon>Stramenopiles</taxon>
        <taxon>Bigyra</taxon>
        <taxon>Opalozoa</taxon>
        <taxon>Bicosoecida</taxon>
        <taxon>Cafeteriaceae</taxon>
        <taxon>Cafeteria</taxon>
    </lineage>
</organism>
<protein>
    <recommendedName>
        <fullName evidence="2">Conserved Oligomeric Golgi complex subunit 6 C-terminal domain-containing protein</fullName>
    </recommendedName>
</protein>
<dbReference type="SMART" id="SM01087">
    <property type="entry name" value="COG6"/>
    <property type="match status" value="1"/>
</dbReference>
<reference evidence="5 6" key="1">
    <citation type="submission" date="2019-07" db="EMBL/GenBank/DDBJ databases">
        <title>Genomes of Cafeteria roenbergensis.</title>
        <authorList>
            <person name="Fischer M.G."/>
            <person name="Hackl T."/>
            <person name="Roman M."/>
        </authorList>
    </citation>
    <scope>NUCLEOTIDE SEQUENCE [LARGE SCALE GENOMIC DNA]</scope>
    <source>
        <strain evidence="3 6">Cflag</strain>
        <strain evidence="4 5">RCC970-E3</strain>
    </source>
</reference>
<dbReference type="EMBL" id="VLTL01000020">
    <property type="protein sequence ID" value="KAA0169663.1"/>
    <property type="molecule type" value="Genomic_DNA"/>
</dbReference>
<sequence length="838" mass="81956">MAEGRTLDSRVAEALAMRTDAAVLSSALETLAQVLQVDGLSLGGSVEENGEAALAAAAASGVDLRAGGGGKASLRRTLGPRLKERSVDVAMRFLEACAPLEEAVLGLERASARVSQGCAAAQLELARVEREAAGFLAAEGRVSSQVAAVRSRREAVEEAVRDLGLPAKHEAALLVPLNGHALGRAAAAAAAAESGSGRPAAGLPTDPADTAVADAEAFLEAAAALGGLRERCRERMGGPVHTAAVQLDEDLASRQAAAAMAAFEAVKAAAPSMTGGFAANCRAGRALGGLVRSLGRQEALLRACREVVAGARRRAVARAFVKALARGQTAAAAAGAGTGSGSRDSVGLAGAQGGDSLSSSVGDIGLAGVLGQDGRLTVSAGDGAEDGADGAGGAGGPSSVLAVDMDDGAMACGALLAWTHQAVVAEAEGMTALFGADDSEEAGAGGAGSETSPAADSASDASGASGAAAAPAAPASPPPAGTAAAPAAGTPSPAPRAAAAESGGKGLVARIAAGLCGPLRIRLDQIIGRIGLDDPAGVFAAFDLVAFYASLTGRLLGDDTPLPAALRDCAAEAAGKFKDAVAAWGHREADAIPALPAGLSCPMQVHAAATAIARLAELPSGAMSAGAVAGAMAPGLAAPSRASGDGCALPTAGDIVDAAVEPLLAAARQRAGAMRTADGAVWLANVSDAVVSPLRAVDGAQGRVARLVAELSFHMDTVVREEANSALARCGCLALLRVVESHDPASAGQPLSAVAGASASEVALAARGLADVATAVTLGTARQLESPKLRSQARSGVESVLVAAFEALAEAVADPRNGYEGGAGLLPLSAEALRALVA</sequence>
<feature type="domain" description="Conserved Oligomeric Golgi complex subunit 6 C-terminal" evidence="2">
    <location>
        <begin position="292"/>
        <end position="836"/>
    </location>
</feature>
<dbReference type="PANTHER" id="PTHR21506">
    <property type="entry name" value="COMPONENT OF OLIGOMERIC GOLGI COMPLEX 6"/>
    <property type="match status" value="1"/>
</dbReference>
<evidence type="ECO:0000256" key="1">
    <source>
        <dbReference type="SAM" id="MobiDB-lite"/>
    </source>
</evidence>
<proteinExistence type="predicted"/>
<dbReference type="PANTHER" id="PTHR21506:SF0">
    <property type="entry name" value="CONSERVED OLIGOMERIC GOLGI COMPLEX SUBUNIT 6"/>
    <property type="match status" value="1"/>
</dbReference>
<feature type="compositionally biased region" description="Low complexity" evidence="1">
    <location>
        <begin position="481"/>
        <end position="499"/>
    </location>
</feature>
<name>A0A5A8DW11_CAFRO</name>
<dbReference type="Proteomes" id="UP000325113">
    <property type="component" value="Unassembled WGS sequence"/>
</dbReference>
<dbReference type="EMBL" id="VLTM01000095">
    <property type="protein sequence ID" value="KAA0153973.1"/>
    <property type="molecule type" value="Genomic_DNA"/>
</dbReference>
<evidence type="ECO:0000313" key="5">
    <source>
        <dbReference type="Proteomes" id="UP000324907"/>
    </source>
</evidence>
<dbReference type="GO" id="GO:0017119">
    <property type="term" value="C:Golgi transport complex"/>
    <property type="evidence" value="ECO:0007669"/>
    <property type="project" value="InterPro"/>
</dbReference>
<feature type="compositionally biased region" description="Low complexity" evidence="1">
    <location>
        <begin position="449"/>
        <end position="473"/>
    </location>
</feature>
<comment type="caution">
    <text evidence="4">The sequence shown here is derived from an EMBL/GenBank/DDBJ whole genome shotgun (WGS) entry which is preliminary data.</text>
</comment>
<evidence type="ECO:0000313" key="3">
    <source>
        <dbReference type="EMBL" id="KAA0153973.1"/>
    </source>
</evidence>
<dbReference type="GO" id="GO:0006891">
    <property type="term" value="P:intra-Golgi vesicle-mediated transport"/>
    <property type="evidence" value="ECO:0007669"/>
    <property type="project" value="InterPro"/>
</dbReference>
<evidence type="ECO:0000259" key="2">
    <source>
        <dbReference type="Pfam" id="PF20653"/>
    </source>
</evidence>
<dbReference type="Pfam" id="PF20653">
    <property type="entry name" value="COG6_C"/>
    <property type="match status" value="1"/>
</dbReference>
<dbReference type="InterPro" id="IPR010490">
    <property type="entry name" value="COG6"/>
</dbReference>
<evidence type="ECO:0000313" key="6">
    <source>
        <dbReference type="Proteomes" id="UP000325113"/>
    </source>
</evidence>
<dbReference type="InterPro" id="IPR048369">
    <property type="entry name" value="COG6_C"/>
</dbReference>
<accession>A0A5A8DW11</accession>